<comment type="similarity">
    <text evidence="3">Belongs to the TSSC4 family.</text>
</comment>
<evidence type="ECO:0000256" key="8">
    <source>
        <dbReference type="ARBA" id="ARBA00023242"/>
    </source>
</evidence>
<evidence type="ECO:0000256" key="7">
    <source>
        <dbReference type="ARBA" id="ARBA00023187"/>
    </source>
</evidence>
<keyword evidence="6" id="KW-0747">Spliceosome</keyword>
<dbReference type="AlphaFoldDB" id="A0AAU9XKG5"/>
<evidence type="ECO:0000256" key="5">
    <source>
        <dbReference type="ARBA" id="ARBA00022664"/>
    </source>
</evidence>
<feature type="region of interest" description="Disordered" evidence="11">
    <location>
        <begin position="159"/>
        <end position="216"/>
    </location>
</feature>
<dbReference type="InterPro" id="IPR029338">
    <property type="entry name" value="TSSC4"/>
</dbReference>
<feature type="compositionally biased region" description="Basic and acidic residues" evidence="11">
    <location>
        <begin position="178"/>
        <end position="190"/>
    </location>
</feature>
<dbReference type="GO" id="GO:0006397">
    <property type="term" value="P:mRNA processing"/>
    <property type="evidence" value="ECO:0007669"/>
    <property type="project" value="UniProtKB-KW"/>
</dbReference>
<evidence type="ECO:0000256" key="11">
    <source>
        <dbReference type="SAM" id="MobiDB-lite"/>
    </source>
</evidence>
<gene>
    <name evidence="12" type="ORF">PMEA_00025411</name>
</gene>
<evidence type="ECO:0000313" key="13">
    <source>
        <dbReference type="Proteomes" id="UP001159428"/>
    </source>
</evidence>
<comment type="caution">
    <text evidence="12">The sequence shown here is derived from an EMBL/GenBank/DDBJ whole genome shotgun (WGS) entry which is preliminary data.</text>
</comment>
<organism evidence="12 13">
    <name type="scientific">Pocillopora meandrina</name>
    <dbReference type="NCBI Taxonomy" id="46732"/>
    <lineage>
        <taxon>Eukaryota</taxon>
        <taxon>Metazoa</taxon>
        <taxon>Cnidaria</taxon>
        <taxon>Anthozoa</taxon>
        <taxon>Hexacorallia</taxon>
        <taxon>Scleractinia</taxon>
        <taxon>Astrocoeniina</taxon>
        <taxon>Pocilloporidae</taxon>
        <taxon>Pocillopora</taxon>
    </lineage>
</organism>
<dbReference type="GO" id="GO:0005681">
    <property type="term" value="C:spliceosomal complex"/>
    <property type="evidence" value="ECO:0007669"/>
    <property type="project" value="UniProtKB-KW"/>
</dbReference>
<dbReference type="PANTHER" id="PTHR13445:SF3">
    <property type="entry name" value="U5 SMALL NUCLEAR RIBONUCLEOPROTEIN TSSC4"/>
    <property type="match status" value="1"/>
</dbReference>
<comment type="subcellular location">
    <subcellularLocation>
        <location evidence="2">Cytoplasm</location>
    </subcellularLocation>
    <subcellularLocation>
        <location evidence="1">Nucleus</location>
    </subcellularLocation>
</comment>
<feature type="compositionally biased region" description="Basic and acidic residues" evidence="11">
    <location>
        <begin position="29"/>
        <end position="46"/>
    </location>
</feature>
<feature type="compositionally biased region" description="Basic and acidic residues" evidence="11">
    <location>
        <begin position="197"/>
        <end position="214"/>
    </location>
</feature>
<keyword evidence="8" id="KW-0539">Nucleus</keyword>
<evidence type="ECO:0000256" key="1">
    <source>
        <dbReference type="ARBA" id="ARBA00004123"/>
    </source>
</evidence>
<sequence>MAEKKEDFLRISGDSDFQGRSSSIFGCLDKLEPEQKADDSEIERKPHGTRLPSRPRRVPDHILHPEKWTKYSLEEDGSDKIPGMSGDALNRHAALSFMDEIRNRKENAPKENSESDVEMTEKHVFSKSAIKHKMEVDETPPRSQIVEGVNVMAEYVVGRSRAKVPKTQLSSAENPLRSPEDSVELDHLQDQEASYDSTEKTENVSDSATVEKQEGSFLKRKVKVRKGLRERKSKEDDE</sequence>
<feature type="region of interest" description="Disordered" evidence="11">
    <location>
        <begin position="1"/>
        <end position="63"/>
    </location>
</feature>
<name>A0AAU9XKG5_9CNID</name>
<evidence type="ECO:0000256" key="4">
    <source>
        <dbReference type="ARBA" id="ARBA00022490"/>
    </source>
</evidence>
<keyword evidence="7" id="KW-0508">mRNA splicing</keyword>
<evidence type="ECO:0000256" key="3">
    <source>
        <dbReference type="ARBA" id="ARBA00010362"/>
    </source>
</evidence>
<feature type="region of interest" description="Disordered" evidence="11">
    <location>
        <begin position="100"/>
        <end position="121"/>
    </location>
</feature>
<proteinExistence type="inferred from homology"/>
<dbReference type="EMBL" id="CALNXJ010000049">
    <property type="protein sequence ID" value="CAH3151283.1"/>
    <property type="molecule type" value="Genomic_DNA"/>
</dbReference>
<dbReference type="PANTHER" id="PTHR13445">
    <property type="entry name" value="TUMOR SUPPRESSING SUBTRANSFERABLE CANDIDATE 4 TSSC4"/>
    <property type="match status" value="1"/>
</dbReference>
<keyword evidence="13" id="KW-1185">Reference proteome</keyword>
<dbReference type="GO" id="GO:0005737">
    <property type="term" value="C:cytoplasm"/>
    <property type="evidence" value="ECO:0007669"/>
    <property type="project" value="UniProtKB-SubCell"/>
</dbReference>
<evidence type="ECO:0000256" key="10">
    <source>
        <dbReference type="ARBA" id="ARBA00045970"/>
    </source>
</evidence>
<accession>A0AAU9XKG5</accession>
<evidence type="ECO:0000256" key="9">
    <source>
        <dbReference type="ARBA" id="ARBA00035304"/>
    </source>
</evidence>
<evidence type="ECO:0000256" key="2">
    <source>
        <dbReference type="ARBA" id="ARBA00004496"/>
    </source>
</evidence>
<keyword evidence="5" id="KW-0507">mRNA processing</keyword>
<keyword evidence="4" id="KW-0963">Cytoplasm</keyword>
<dbReference type="Proteomes" id="UP001159428">
    <property type="component" value="Unassembled WGS sequence"/>
</dbReference>
<reference evidence="12 13" key="1">
    <citation type="submission" date="2022-05" db="EMBL/GenBank/DDBJ databases">
        <authorList>
            <consortium name="Genoscope - CEA"/>
            <person name="William W."/>
        </authorList>
    </citation>
    <scope>NUCLEOTIDE SEQUENCE [LARGE SCALE GENOMIC DNA]</scope>
</reference>
<protein>
    <recommendedName>
        <fullName evidence="9">U5 small nuclear ribonucleoprotein TSSC4</fullName>
    </recommendedName>
</protein>
<dbReference type="GO" id="GO:0008380">
    <property type="term" value="P:RNA splicing"/>
    <property type="evidence" value="ECO:0007669"/>
    <property type="project" value="UniProtKB-KW"/>
</dbReference>
<evidence type="ECO:0000313" key="12">
    <source>
        <dbReference type="EMBL" id="CAH3151283.1"/>
    </source>
</evidence>
<dbReference type="Pfam" id="PF15264">
    <property type="entry name" value="TSSC4"/>
    <property type="match status" value="1"/>
</dbReference>
<evidence type="ECO:0000256" key="6">
    <source>
        <dbReference type="ARBA" id="ARBA00022728"/>
    </source>
</evidence>
<comment type="function">
    <text evidence="10">Protein associated with the U5 snRNP, during its maturation and its post-splicing recycling and which is required for spliceosomal tri-snRNP complex assembly in the nucleus. Has a molecular sequestering activity and transiently hinders SNRNP200 binding sites for constitutive splicing factors that intervene later during the assembly of the spliceosome and splicing. Together with its molecular sequestering activity, may also function as a molecular adapter and placeholder, coordinating the assembly of the U5 snRNP and its association with the U4/U6 di-snRNP.</text>
</comment>